<evidence type="ECO:0000313" key="3">
    <source>
        <dbReference type="Proteomes" id="UP001209878"/>
    </source>
</evidence>
<evidence type="ECO:0000313" key="2">
    <source>
        <dbReference type="EMBL" id="KAK2167445.1"/>
    </source>
</evidence>
<evidence type="ECO:0000256" key="1">
    <source>
        <dbReference type="SAM" id="MobiDB-lite"/>
    </source>
</evidence>
<proteinExistence type="predicted"/>
<dbReference type="Proteomes" id="UP001209878">
    <property type="component" value="Unassembled WGS sequence"/>
</dbReference>
<feature type="compositionally biased region" description="Low complexity" evidence="1">
    <location>
        <begin position="61"/>
        <end position="80"/>
    </location>
</feature>
<accession>A0AAD9KB69</accession>
<comment type="caution">
    <text evidence="2">The sequence shown here is derived from an EMBL/GenBank/DDBJ whole genome shotgun (WGS) entry which is preliminary data.</text>
</comment>
<reference evidence="2" key="1">
    <citation type="journal article" date="2023" name="Mol. Biol. Evol.">
        <title>Third-Generation Sequencing Reveals the Adaptive Role of the Epigenome in Three Deep-Sea Polychaetes.</title>
        <authorList>
            <person name="Perez M."/>
            <person name="Aroh O."/>
            <person name="Sun Y."/>
            <person name="Lan Y."/>
            <person name="Juniper S.K."/>
            <person name="Young C.R."/>
            <person name="Angers B."/>
            <person name="Qian P.Y."/>
        </authorList>
    </citation>
    <scope>NUCLEOTIDE SEQUENCE</scope>
    <source>
        <strain evidence="2">R07B-5</strain>
    </source>
</reference>
<organism evidence="2 3">
    <name type="scientific">Ridgeia piscesae</name>
    <name type="common">Tubeworm</name>
    <dbReference type="NCBI Taxonomy" id="27915"/>
    <lineage>
        <taxon>Eukaryota</taxon>
        <taxon>Metazoa</taxon>
        <taxon>Spiralia</taxon>
        <taxon>Lophotrochozoa</taxon>
        <taxon>Annelida</taxon>
        <taxon>Polychaeta</taxon>
        <taxon>Sedentaria</taxon>
        <taxon>Canalipalpata</taxon>
        <taxon>Sabellida</taxon>
        <taxon>Siboglinidae</taxon>
        <taxon>Ridgeia</taxon>
    </lineage>
</organism>
<dbReference type="EMBL" id="JAODUO010001273">
    <property type="protein sequence ID" value="KAK2167445.1"/>
    <property type="molecule type" value="Genomic_DNA"/>
</dbReference>
<protein>
    <submittedName>
        <fullName evidence="2">Uncharacterized protein</fullName>
    </submittedName>
</protein>
<name>A0AAD9KB69_RIDPI</name>
<gene>
    <name evidence="2" type="ORF">NP493_1277g00095</name>
</gene>
<sequence length="112" mass="10653">MVIDHASSHAITSSILQGGNAFGTTPVGVAPAAAAAPAPGGLVCASSYASATSCTGPVPVSSAPTSAAVSVSSSGTTSVSNALPMLHTETTSPATMLGGLPPLSVDEGIYLL</sequence>
<feature type="region of interest" description="Disordered" evidence="1">
    <location>
        <begin position="61"/>
        <end position="84"/>
    </location>
</feature>
<dbReference type="AlphaFoldDB" id="A0AAD9KB69"/>
<keyword evidence="3" id="KW-1185">Reference proteome</keyword>